<dbReference type="SUPFAM" id="SSF54928">
    <property type="entry name" value="RNA-binding domain, RBD"/>
    <property type="match status" value="1"/>
</dbReference>
<evidence type="ECO:0000259" key="4">
    <source>
        <dbReference type="PROSITE" id="PS50102"/>
    </source>
</evidence>
<feature type="domain" description="CID" evidence="5">
    <location>
        <begin position="1"/>
        <end position="139"/>
    </location>
</feature>
<feature type="region of interest" description="Disordered" evidence="3">
    <location>
        <begin position="785"/>
        <end position="1134"/>
    </location>
</feature>
<dbReference type="InterPro" id="IPR000504">
    <property type="entry name" value="RRM_dom"/>
</dbReference>
<reference evidence="6" key="1">
    <citation type="submission" date="2020-04" db="EMBL/GenBank/DDBJ databases">
        <authorList>
            <person name="Neveu A P."/>
        </authorList>
    </citation>
    <scope>NUCLEOTIDE SEQUENCE</scope>
    <source>
        <tissue evidence="6">Whole embryo</tissue>
    </source>
</reference>
<dbReference type="Gene3D" id="1.25.40.90">
    <property type="match status" value="1"/>
</dbReference>
<evidence type="ECO:0000259" key="5">
    <source>
        <dbReference type="PROSITE" id="PS51391"/>
    </source>
</evidence>
<dbReference type="PROSITE" id="PS50102">
    <property type="entry name" value="RRM"/>
    <property type="match status" value="1"/>
</dbReference>
<proteinExistence type="evidence at transcript level"/>
<evidence type="ECO:0000256" key="2">
    <source>
        <dbReference type="PROSITE-ProRule" id="PRU00176"/>
    </source>
</evidence>
<dbReference type="Gene3D" id="3.30.70.330">
    <property type="match status" value="1"/>
</dbReference>
<protein>
    <submittedName>
        <fullName evidence="6">Splicing factor, arginine/serine-rich 15</fullName>
    </submittedName>
</protein>
<dbReference type="SMART" id="SM00582">
    <property type="entry name" value="RPR"/>
    <property type="match status" value="1"/>
</dbReference>
<dbReference type="EMBL" id="LR790151">
    <property type="protein sequence ID" value="CAB3266013.1"/>
    <property type="molecule type" value="mRNA"/>
</dbReference>
<feature type="region of interest" description="Disordered" evidence="3">
    <location>
        <begin position="1169"/>
        <end position="1218"/>
    </location>
</feature>
<dbReference type="PROSITE" id="PS51391">
    <property type="entry name" value="CID"/>
    <property type="match status" value="1"/>
</dbReference>
<dbReference type="InterPro" id="IPR012677">
    <property type="entry name" value="Nucleotide-bd_a/b_plait_sf"/>
</dbReference>
<keyword evidence="1 2" id="KW-0694">RNA-binding</keyword>
<feature type="compositionally biased region" description="Basic and acidic residues" evidence="3">
    <location>
        <begin position="1004"/>
        <end position="1013"/>
    </location>
</feature>
<organism evidence="6">
    <name type="scientific">Phallusia mammillata</name>
    <dbReference type="NCBI Taxonomy" id="59560"/>
    <lineage>
        <taxon>Eukaryota</taxon>
        <taxon>Metazoa</taxon>
        <taxon>Chordata</taxon>
        <taxon>Tunicata</taxon>
        <taxon>Ascidiacea</taxon>
        <taxon>Phlebobranchia</taxon>
        <taxon>Ascidiidae</taxon>
        <taxon>Phallusia</taxon>
    </lineage>
</organism>
<gene>
    <name evidence="6" type="primary">Sfrs15</name>
</gene>
<evidence type="ECO:0000256" key="3">
    <source>
        <dbReference type="SAM" id="MobiDB-lite"/>
    </source>
</evidence>
<sequence>MEAVKSFNEELSGIYETKPPISRAKMTTLTKKAIKGIKFYKHIVQSVEKFIQKCRPEYKVPGLYVVDSVVRQSRHQFGPEKDVFMPRLCKNILTTFQHIYKCPSEDKPRVLRVLNLWQKNNVFPPEIVQQLMVMGGAPTPGGSAGASGVTSVKVEKPGGADAANLTNILANLIANPDSSKVQSLAGLLSSSQQNQLQDLLHQVKGTEQLEIKEEIVEEYIDEVEIKEEVIEEYVLPEANNIQSGTDKIKQEATFHPHIQSTSRHLPFLQSQNMAMHDQKPAFNRAVLDFDYSDDEQTPPNHNAQQQHKPGIDPALLAKLPTPDQIQQLTIGNGVLQQRMDPEMERRRRLEEEQENFNKQIQEMSTTMRDRSESSQRSAHKRRRSRSRSKERRHRHRRSHSRERGHRSRRSRSRSRDRSRKSQRSRSQSRERRRENDKGFPPQKFGCISVCTTTLWIGNISSKVMQHELQALVEEHGKVESINMIPPRGCAYICMKERAEASKALYKIRHVRLAGKSLKCDWAPSKEMPEEQKATWVKEHGVNYVPVSPDPNQLRQLTTWGFLDPDSVPLNKKDELARITNPNEAMPSTEPQAAIHPMAQMLGQPGQPPQMGFGVIPNMQGMQMAPRPQMPMLVRPGFQMAGMTPFGVPRSMALSQPTNIQQARPELKEPGETTPTRDEQMEDRPPQTIQPQFQSPFGGVSVAQRFPGQMPVHIRMMPGMMQPRMGVMPIRMGVPMQLRPGFHPAMGARMPLAGGPGMVPNAIHPQLRQVTQLPQQTPVSGIPGGMHLRMAPPPTELPQQQPITIPPPIIPNQNDGEREVAQERPIDMPNPRERSRSREREDRNSRRPDDFPHPRDVPPKDFDRAPPNFDRQRSFEAEGGNFDRGRPPMNRDRGYDRDRERNHDRDRNMGRDRGRDRSDDRPRGYGRFPRDREMGRGPPRDFDRGPRDRGRDFDRDRRMPPRDFERRDRGDRGPPPWGFRGRDDRGRRGGFDRGFSGRGGPRGQWGREERRRSPVLDPEEEEYQRKRQETLRKRRDNEEVDYVAEEVDLSSFGLPSGFGDSLPSEDVPPTSPKVEHKNRDLPEENFEPPPQRRESFSPNREIKREIKEEYNPEIKLEPESCNEEHTSQESADDHYVPEIKEELNELSHQPDDDQLNHEVALSPKREYVAIKNSPGTPTVDEHAKLDVPSEDSFNAPTDIKGEFSESINDHPEDPPQECS</sequence>
<feature type="domain" description="RRM" evidence="4">
    <location>
        <begin position="452"/>
        <end position="524"/>
    </location>
</feature>
<dbReference type="InterPro" id="IPR051485">
    <property type="entry name" value="SR-CTD_assoc_factor"/>
</dbReference>
<feature type="region of interest" description="Disordered" evidence="3">
    <location>
        <begin position="655"/>
        <end position="694"/>
    </location>
</feature>
<dbReference type="CDD" id="cd12227">
    <property type="entry name" value="RRM_SCAF4_SCAF8"/>
    <property type="match status" value="1"/>
</dbReference>
<feature type="compositionally biased region" description="Basic residues" evidence="3">
    <location>
        <begin position="377"/>
        <end position="423"/>
    </location>
</feature>
<dbReference type="AlphaFoldDB" id="A0A6F9DSN2"/>
<evidence type="ECO:0000256" key="1">
    <source>
        <dbReference type="ARBA" id="ARBA00022884"/>
    </source>
</evidence>
<dbReference type="SUPFAM" id="SSF48464">
    <property type="entry name" value="ENTH/VHS domain"/>
    <property type="match status" value="1"/>
</dbReference>
<dbReference type="InterPro" id="IPR008942">
    <property type="entry name" value="ENTH_VHS"/>
</dbReference>
<name>A0A6F9DSN2_9ASCI</name>
<feature type="compositionally biased region" description="Basic and acidic residues" evidence="3">
    <location>
        <begin position="1089"/>
        <end position="1134"/>
    </location>
</feature>
<dbReference type="GO" id="GO:0005634">
    <property type="term" value="C:nucleus"/>
    <property type="evidence" value="ECO:0007669"/>
    <property type="project" value="TreeGrafter"/>
</dbReference>
<feature type="compositionally biased region" description="Basic and acidic residues" evidence="3">
    <location>
        <begin position="427"/>
        <end position="437"/>
    </location>
</feature>
<feature type="compositionally biased region" description="Basic and acidic residues" evidence="3">
    <location>
        <begin position="339"/>
        <end position="350"/>
    </location>
</feature>
<feature type="compositionally biased region" description="Basic and acidic residues" evidence="3">
    <location>
        <begin position="979"/>
        <end position="990"/>
    </location>
</feature>
<dbReference type="CDD" id="cd16983">
    <property type="entry name" value="CID_SCAF8_like"/>
    <property type="match status" value="1"/>
</dbReference>
<evidence type="ECO:0000313" key="6">
    <source>
        <dbReference type="EMBL" id="CAB3266013.1"/>
    </source>
</evidence>
<feature type="compositionally biased region" description="Basic and acidic residues" evidence="3">
    <location>
        <begin position="664"/>
        <end position="684"/>
    </location>
</feature>
<feature type="region of interest" description="Disordered" evidence="3">
    <location>
        <begin position="330"/>
        <end position="442"/>
    </location>
</feature>
<dbReference type="PANTHER" id="PTHR23140:SF4">
    <property type="entry name" value="PROTEIN CBR-NRD-1"/>
    <property type="match status" value="1"/>
</dbReference>
<dbReference type="SMART" id="SM00360">
    <property type="entry name" value="RRM"/>
    <property type="match status" value="1"/>
</dbReference>
<dbReference type="PANTHER" id="PTHR23140">
    <property type="entry name" value="RNA PROCESSING PROTEIN LD23810P"/>
    <property type="match status" value="1"/>
</dbReference>
<dbReference type="FunFam" id="1.25.40.90:FF:000004">
    <property type="entry name" value="splicing factor, arginine/serine-rich 15"/>
    <property type="match status" value="1"/>
</dbReference>
<feature type="compositionally biased region" description="Acidic residues" evidence="3">
    <location>
        <begin position="1037"/>
        <end position="1047"/>
    </location>
</feature>
<feature type="compositionally biased region" description="Basic and acidic residues" evidence="3">
    <location>
        <begin position="814"/>
        <end position="971"/>
    </location>
</feature>
<feature type="compositionally biased region" description="Polar residues" evidence="3">
    <location>
        <begin position="356"/>
        <end position="366"/>
    </location>
</feature>
<dbReference type="GO" id="GO:0003723">
    <property type="term" value="F:RNA binding"/>
    <property type="evidence" value="ECO:0007669"/>
    <property type="project" value="UniProtKB-UniRule"/>
</dbReference>
<dbReference type="InterPro" id="IPR035979">
    <property type="entry name" value="RBD_domain_sf"/>
</dbReference>
<dbReference type="Pfam" id="PF00076">
    <property type="entry name" value="RRM_1"/>
    <property type="match status" value="1"/>
</dbReference>
<dbReference type="InterPro" id="IPR006569">
    <property type="entry name" value="CID_dom"/>
</dbReference>
<feature type="compositionally biased region" description="Basic and acidic residues" evidence="3">
    <location>
        <begin position="1022"/>
        <end position="1036"/>
    </location>
</feature>
<dbReference type="Pfam" id="PF04818">
    <property type="entry name" value="CID"/>
    <property type="match status" value="1"/>
</dbReference>
<feature type="compositionally biased region" description="Basic and acidic residues" evidence="3">
    <location>
        <begin position="1198"/>
        <end position="1212"/>
    </location>
</feature>
<accession>A0A6F9DSN2</accession>
<feature type="compositionally biased region" description="Basic and acidic residues" evidence="3">
    <location>
        <begin position="1072"/>
        <end position="1081"/>
    </location>
</feature>